<organism evidence="1 2">
    <name type="scientific">Euplotes crassus</name>
    <dbReference type="NCBI Taxonomy" id="5936"/>
    <lineage>
        <taxon>Eukaryota</taxon>
        <taxon>Sar</taxon>
        <taxon>Alveolata</taxon>
        <taxon>Ciliophora</taxon>
        <taxon>Intramacronucleata</taxon>
        <taxon>Spirotrichea</taxon>
        <taxon>Hypotrichia</taxon>
        <taxon>Euplotida</taxon>
        <taxon>Euplotidae</taxon>
        <taxon>Moneuplotes</taxon>
    </lineage>
</organism>
<comment type="caution">
    <text evidence="1">The sequence shown here is derived from an EMBL/GenBank/DDBJ whole genome shotgun (WGS) entry which is preliminary data.</text>
</comment>
<name>A0AAD1U5G2_EUPCR</name>
<sequence>MEDRVCQERIQKFISIPQRNLLYDRERFMVSLRKKRFLERSNKKRFHNEIPRTKSADSIYQAEEEIKSIRELLQEDFDRNSYKMREQIDNIKSNMKSYSALMTNQGDQQSLAELHFETSRAIHIVECLICDPKLLEGMKEQSSSIVQNMIEWILMLINLLEMTKEQISTLSEYLSKILWLIACLLEYVFRIPQEDQSKFKTFNITDIRSSNLLYKLGLILEVIWLEKEEDSSQNDKTSPFNTKQRAKFEILSEIVILSGNIISDNPQDVLEIIDTGILMTIYKCIALTEQDSNIIECYIWLLKLIVLTLTRDDINQETKAKILLRIEPQVETIHELLFYDDPKIRIDTCRCFEVIHECEFYRETLFEDILNDRCINRLYDLLTDIVERDWYADREKCDEVRSYLSILGLYTSFSKDLEEFTYKFQPIFGKLSSFTCEETCMYILMILSHILYECEDETCTDLALSFLEKNSAQIKGAALKVLSIILSCRGTKSFCELVIKFDIIERLKISLNPKEPCGNIAAALDILIMIYDRVEECIHEFGLNYSESENIDPNIQQDCQGYVQEINDCFNSAGVCDLLENLLDSPEEYIRDKSDELHNLLKDDETNTYDHFKVQDEVEDLCFY</sequence>
<dbReference type="Gene3D" id="1.25.10.10">
    <property type="entry name" value="Leucine-rich Repeat Variant"/>
    <property type="match status" value="1"/>
</dbReference>
<dbReference type="InterPro" id="IPR016024">
    <property type="entry name" value="ARM-type_fold"/>
</dbReference>
<dbReference type="InterPro" id="IPR011989">
    <property type="entry name" value="ARM-like"/>
</dbReference>
<evidence type="ECO:0000313" key="1">
    <source>
        <dbReference type="EMBL" id="CAI2359618.1"/>
    </source>
</evidence>
<keyword evidence="2" id="KW-1185">Reference proteome</keyword>
<protein>
    <submittedName>
        <fullName evidence="1">Uncharacterized protein</fullName>
    </submittedName>
</protein>
<dbReference type="AlphaFoldDB" id="A0AAD1U5G2"/>
<proteinExistence type="predicted"/>
<evidence type="ECO:0000313" key="2">
    <source>
        <dbReference type="Proteomes" id="UP001295684"/>
    </source>
</evidence>
<dbReference type="EMBL" id="CAMPGE010000857">
    <property type="protein sequence ID" value="CAI2359618.1"/>
    <property type="molecule type" value="Genomic_DNA"/>
</dbReference>
<accession>A0AAD1U5G2</accession>
<gene>
    <name evidence="1" type="ORF">ECRASSUSDP1_LOCUS910</name>
</gene>
<reference evidence="1" key="1">
    <citation type="submission" date="2023-07" db="EMBL/GenBank/DDBJ databases">
        <authorList>
            <consortium name="AG Swart"/>
            <person name="Singh M."/>
            <person name="Singh A."/>
            <person name="Seah K."/>
            <person name="Emmerich C."/>
        </authorList>
    </citation>
    <scope>NUCLEOTIDE SEQUENCE</scope>
    <source>
        <strain evidence="1">DP1</strain>
    </source>
</reference>
<dbReference type="Proteomes" id="UP001295684">
    <property type="component" value="Unassembled WGS sequence"/>
</dbReference>
<dbReference type="SUPFAM" id="SSF48371">
    <property type="entry name" value="ARM repeat"/>
    <property type="match status" value="1"/>
</dbReference>